<dbReference type="AlphaFoldDB" id="A0A226HPV3"/>
<keyword evidence="1" id="KW-0732">Signal</keyword>
<evidence type="ECO:0000313" key="3">
    <source>
        <dbReference type="EMBL" id="OXA96235.1"/>
    </source>
</evidence>
<dbReference type="EMBL" id="MUGW01000002">
    <property type="protein sequence ID" value="OXA96235.1"/>
    <property type="molecule type" value="Genomic_DNA"/>
</dbReference>
<protein>
    <recommendedName>
        <fullName evidence="2">DUF6268 domain-containing protein</fullName>
    </recommendedName>
</protein>
<proteinExistence type="predicted"/>
<evidence type="ECO:0000256" key="1">
    <source>
        <dbReference type="SAM" id="SignalP"/>
    </source>
</evidence>
<dbReference type="Proteomes" id="UP000198345">
    <property type="component" value="Unassembled WGS sequence"/>
</dbReference>
<accession>A0A226HPV3</accession>
<dbReference type="Pfam" id="PF19783">
    <property type="entry name" value="DUF6268"/>
    <property type="match status" value="1"/>
</dbReference>
<reference evidence="3 4" key="1">
    <citation type="submission" date="2016-11" db="EMBL/GenBank/DDBJ databases">
        <title>Whole genomes of Flavobacteriaceae.</title>
        <authorList>
            <person name="Stine C."/>
            <person name="Li C."/>
            <person name="Tadesse D."/>
        </authorList>
    </citation>
    <scope>NUCLEOTIDE SEQUENCE [LARGE SCALE GENOMIC DNA]</scope>
    <source>
        <strain evidence="3 4">DSM 18292</strain>
    </source>
</reference>
<dbReference type="OrthoDB" id="1375732at2"/>
<feature type="signal peptide" evidence="1">
    <location>
        <begin position="1"/>
        <end position="20"/>
    </location>
</feature>
<gene>
    <name evidence="3" type="ORF">B0A66_01290</name>
</gene>
<dbReference type="InterPro" id="IPR046235">
    <property type="entry name" value="DUF6268"/>
</dbReference>
<keyword evidence="4" id="KW-1185">Reference proteome</keyword>
<comment type="caution">
    <text evidence="3">The sequence shown here is derived from an EMBL/GenBank/DDBJ whole genome shotgun (WGS) entry which is preliminary data.</text>
</comment>
<sequence length="279" mass="31799">MKIRFLTGVAFLISFFNMKAQEQFSVNMNLKTEPTSEIDFNETNIGVTVNTKMNAKNTLTNTLEYSNLKVNYETGSFTKFEDLNKFNQLRYTIAIAHEISNNTKLNLSIIPIVSFQSKVDFSDAAVLGKFEISRQFSPSTSLSIGAARSTIFGTPKFTPVFALKYKMNTNTELQIGFPDSKLSYSNNSRNNFNLSNSFNGNYYNLGSVTYPENAEKMALSQMTSAFEYERNVDKNWFINFKTGYDFNKKYNLTDQDNHKVYDFNTGNGYLLGIGIKYKL</sequence>
<feature type="chain" id="PRO_5012195169" description="DUF6268 domain-containing protein" evidence="1">
    <location>
        <begin position="21"/>
        <end position="279"/>
    </location>
</feature>
<evidence type="ECO:0000313" key="4">
    <source>
        <dbReference type="Proteomes" id="UP000198345"/>
    </source>
</evidence>
<feature type="domain" description="DUF6268" evidence="2">
    <location>
        <begin position="28"/>
        <end position="278"/>
    </location>
</feature>
<name>A0A226HPV3_9FLAO</name>
<dbReference type="RefSeq" id="WP_089048032.1">
    <property type="nucleotide sequence ID" value="NZ_FXTV01000001.1"/>
</dbReference>
<organism evidence="3 4">
    <name type="scientific">Flavobacterium hercynium</name>
    <dbReference type="NCBI Taxonomy" id="387094"/>
    <lineage>
        <taxon>Bacteria</taxon>
        <taxon>Pseudomonadati</taxon>
        <taxon>Bacteroidota</taxon>
        <taxon>Flavobacteriia</taxon>
        <taxon>Flavobacteriales</taxon>
        <taxon>Flavobacteriaceae</taxon>
        <taxon>Flavobacterium</taxon>
    </lineage>
</organism>
<evidence type="ECO:0000259" key="2">
    <source>
        <dbReference type="Pfam" id="PF19783"/>
    </source>
</evidence>